<organism evidence="1 2">
    <name type="scientific">candidate division WWE3 bacterium RIFCSPHIGHO2_02_FULL_38_14</name>
    <dbReference type="NCBI Taxonomy" id="1802620"/>
    <lineage>
        <taxon>Bacteria</taxon>
        <taxon>Katanobacteria</taxon>
    </lineage>
</organism>
<gene>
    <name evidence="1" type="ORF">A3D91_04805</name>
</gene>
<dbReference type="Proteomes" id="UP000178127">
    <property type="component" value="Unassembled WGS sequence"/>
</dbReference>
<proteinExistence type="predicted"/>
<evidence type="ECO:0000313" key="1">
    <source>
        <dbReference type="EMBL" id="OGC54048.1"/>
    </source>
</evidence>
<name>A0A1F4VA77_UNCKA</name>
<accession>A0A1F4VA77</accession>
<dbReference type="EMBL" id="MEVD01000006">
    <property type="protein sequence ID" value="OGC54048.1"/>
    <property type="molecule type" value="Genomic_DNA"/>
</dbReference>
<dbReference type="AlphaFoldDB" id="A0A1F4VA77"/>
<reference evidence="1 2" key="1">
    <citation type="journal article" date="2016" name="Nat. Commun.">
        <title>Thousands of microbial genomes shed light on interconnected biogeochemical processes in an aquifer system.</title>
        <authorList>
            <person name="Anantharaman K."/>
            <person name="Brown C.T."/>
            <person name="Hug L.A."/>
            <person name="Sharon I."/>
            <person name="Castelle C.J."/>
            <person name="Probst A.J."/>
            <person name="Thomas B.C."/>
            <person name="Singh A."/>
            <person name="Wilkins M.J."/>
            <person name="Karaoz U."/>
            <person name="Brodie E.L."/>
            <person name="Williams K.H."/>
            <person name="Hubbard S.S."/>
            <person name="Banfield J.F."/>
        </authorList>
    </citation>
    <scope>NUCLEOTIDE SEQUENCE [LARGE SCALE GENOMIC DNA]</scope>
</reference>
<sequence>MNKTLVGFIVAIPLIIATVWAVDFFRGELHRSDATPKVVHSVATATPSAVDVTVTPLTDVENELPVFEADIEAIGSIYWPKTNVRDYQPRQEHGLVIRCYVMQTAPIDAYSASFPNGMEVGTICPFFRVIAYKYNWDNAVASTQMRALPGPGEIP</sequence>
<dbReference type="STRING" id="1802620.A3D91_04805"/>
<protein>
    <submittedName>
        <fullName evidence="1">Uncharacterized protein</fullName>
    </submittedName>
</protein>
<evidence type="ECO:0000313" key="2">
    <source>
        <dbReference type="Proteomes" id="UP000178127"/>
    </source>
</evidence>
<comment type="caution">
    <text evidence="1">The sequence shown here is derived from an EMBL/GenBank/DDBJ whole genome shotgun (WGS) entry which is preliminary data.</text>
</comment>